<organism evidence="1 2">
    <name type="scientific">Tritonibacter mobilis F1926</name>
    <dbReference type="NCBI Taxonomy" id="1265309"/>
    <lineage>
        <taxon>Bacteria</taxon>
        <taxon>Pseudomonadati</taxon>
        <taxon>Pseudomonadota</taxon>
        <taxon>Alphaproteobacteria</taxon>
        <taxon>Rhodobacterales</taxon>
        <taxon>Paracoccaceae</taxon>
        <taxon>Tritonibacter</taxon>
    </lineage>
</organism>
<keyword evidence="1" id="KW-0614">Plasmid</keyword>
<gene>
    <name evidence="1" type="ORF">K529_020520</name>
</gene>
<dbReference type="KEGG" id="rmb:K529_020520"/>
<dbReference type="GeneID" id="28252272"/>
<geneLocation type="plasmid" evidence="1 2">
    <name>unnamed1</name>
</geneLocation>
<evidence type="ECO:0000313" key="2">
    <source>
        <dbReference type="Proteomes" id="UP000013243"/>
    </source>
</evidence>
<accession>A0A1B1A9A5</accession>
<evidence type="ECO:0000313" key="1">
    <source>
        <dbReference type="EMBL" id="ANP43143.1"/>
    </source>
</evidence>
<name>A0A1B1A9A5_9RHOB</name>
<dbReference type="RefSeq" id="WP_046002605.1">
    <property type="nucleotide sequence ID" value="NZ_CP015231.1"/>
</dbReference>
<dbReference type="OrthoDB" id="9804758at2"/>
<proteinExistence type="predicted"/>
<protein>
    <submittedName>
        <fullName evidence="1">Molybdopterin guanine dinucleotide synthesis</fullName>
    </submittedName>
</protein>
<reference evidence="1 2" key="1">
    <citation type="journal article" date="2016" name="ISME J.">
        <title>Global occurrence and heterogeneity of the Roseobacter-clade species Ruegeria mobilis.</title>
        <authorList>
            <person name="Sonnenschein E."/>
            <person name="Gram L."/>
        </authorList>
    </citation>
    <scope>NUCLEOTIDE SEQUENCE [LARGE SCALE GENOMIC DNA]</scope>
    <source>
        <strain evidence="1 2">F1926</strain>
        <plasmid evidence="1 2">unnamed1</plasmid>
    </source>
</reference>
<dbReference type="EMBL" id="CP015231">
    <property type="protein sequence ID" value="ANP43143.1"/>
    <property type="molecule type" value="Genomic_DNA"/>
</dbReference>
<dbReference type="Proteomes" id="UP000013243">
    <property type="component" value="Plasmid unnamed1"/>
</dbReference>
<sequence length="269" mass="29907">MVDWSGGNDTGPRPRKDAIWACVARGGAAEVPVYLRNRALAQEWLADLIETELKAGRRVALGFDFPFGYPAGFAAEMTGRPDSLALWQWFADRIEDTPKANNRFDLAGEINLRFGSGPQRQGPFWGNGLRRDIPGLPRRKVRYHTPFAERRAVEHRAKGSFTCWQMSGVGAVGGQVMMGLPVLHRLRAGFAPHVAVWPFEPLDAPVALLEIWPSLTTPPAPDGWIKDAWQVHSVALDLARRPVADLNRYLNVTAPIALEEGWIFAVEHD</sequence>
<dbReference type="AlphaFoldDB" id="A0A1B1A9A5"/>